<name>A0A0F9BFZ6_9ZZZZ</name>
<proteinExistence type="predicted"/>
<protein>
    <recommendedName>
        <fullName evidence="3">Major facilitator superfamily (MFS) profile domain-containing protein</fullName>
    </recommendedName>
</protein>
<dbReference type="SUPFAM" id="SSF103473">
    <property type="entry name" value="MFS general substrate transporter"/>
    <property type="match status" value="1"/>
</dbReference>
<gene>
    <name evidence="2" type="ORF">LCGC14_2453030</name>
</gene>
<keyword evidence="1" id="KW-0472">Membrane</keyword>
<feature type="transmembrane region" description="Helical" evidence="1">
    <location>
        <begin position="103"/>
        <end position="128"/>
    </location>
</feature>
<dbReference type="AlphaFoldDB" id="A0A0F9BFZ6"/>
<dbReference type="PANTHER" id="PTHR43129:SF1">
    <property type="entry name" value="FOSMIDOMYCIN RESISTANCE PROTEIN"/>
    <property type="match status" value="1"/>
</dbReference>
<feature type="transmembrane region" description="Helical" evidence="1">
    <location>
        <begin position="20"/>
        <end position="41"/>
    </location>
</feature>
<organism evidence="2">
    <name type="scientific">marine sediment metagenome</name>
    <dbReference type="NCBI Taxonomy" id="412755"/>
    <lineage>
        <taxon>unclassified sequences</taxon>
        <taxon>metagenomes</taxon>
        <taxon>ecological metagenomes</taxon>
    </lineage>
</organism>
<evidence type="ECO:0000256" key="1">
    <source>
        <dbReference type="SAM" id="Phobius"/>
    </source>
</evidence>
<dbReference type="Gene3D" id="1.20.1250.20">
    <property type="entry name" value="MFS general substrate transporter like domains"/>
    <property type="match status" value="1"/>
</dbReference>
<dbReference type="EMBL" id="LAZR01038005">
    <property type="protein sequence ID" value="KKL20680.1"/>
    <property type="molecule type" value="Genomic_DNA"/>
</dbReference>
<keyword evidence="1" id="KW-0812">Transmembrane</keyword>
<evidence type="ECO:0000313" key="2">
    <source>
        <dbReference type="EMBL" id="KKL20680.1"/>
    </source>
</evidence>
<accession>A0A0F9BFZ6</accession>
<feature type="transmembrane region" description="Helical" evidence="1">
    <location>
        <begin position="48"/>
        <end position="64"/>
    </location>
</feature>
<feature type="transmembrane region" description="Helical" evidence="1">
    <location>
        <begin position="70"/>
        <end position="91"/>
    </location>
</feature>
<reference evidence="2" key="1">
    <citation type="journal article" date="2015" name="Nature">
        <title>Complex archaea that bridge the gap between prokaryotes and eukaryotes.</title>
        <authorList>
            <person name="Spang A."/>
            <person name="Saw J.H."/>
            <person name="Jorgensen S.L."/>
            <person name="Zaremba-Niedzwiedzka K."/>
            <person name="Martijn J."/>
            <person name="Lind A.E."/>
            <person name="van Eijk R."/>
            <person name="Schleper C."/>
            <person name="Guy L."/>
            <person name="Ettema T.J."/>
        </authorList>
    </citation>
    <scope>NUCLEOTIDE SEQUENCE</scope>
</reference>
<dbReference type="GO" id="GO:0005886">
    <property type="term" value="C:plasma membrane"/>
    <property type="evidence" value="ECO:0007669"/>
    <property type="project" value="TreeGrafter"/>
</dbReference>
<dbReference type="InterPro" id="IPR036259">
    <property type="entry name" value="MFS_trans_sf"/>
</dbReference>
<feature type="transmembrane region" description="Helical" evidence="1">
    <location>
        <begin position="134"/>
        <end position="156"/>
    </location>
</feature>
<sequence length="182" mass="18896">MSFLMGQRIPDADLALRSTGNALGLLGLALGFGGLLSGLFIHPKSEKSGIIISLVIAAPLLMLFPTLSGVWLLVLLALGVVALASTIPLVIATGQRLLPHSSAFASSVFMGLAWGTSGVVAPIAVTWLGSWIGYARAIPIFIGAGLLVSLACTLALPRVIRPSDDSHLVPSEPNDKIRPDKP</sequence>
<evidence type="ECO:0008006" key="3">
    <source>
        <dbReference type="Google" id="ProtNLM"/>
    </source>
</evidence>
<dbReference type="PANTHER" id="PTHR43129">
    <property type="entry name" value="FOSMIDOMYCIN RESISTANCE PROTEIN"/>
    <property type="match status" value="1"/>
</dbReference>
<comment type="caution">
    <text evidence="2">The sequence shown here is derived from an EMBL/GenBank/DDBJ whole genome shotgun (WGS) entry which is preliminary data.</text>
</comment>
<keyword evidence="1" id="KW-1133">Transmembrane helix</keyword>